<accession>A0ABP0UAG6</accession>
<organism evidence="9 10">
    <name type="scientific">Sphagnum troendelagicum</name>
    <dbReference type="NCBI Taxonomy" id="128251"/>
    <lineage>
        <taxon>Eukaryota</taxon>
        <taxon>Viridiplantae</taxon>
        <taxon>Streptophyta</taxon>
        <taxon>Embryophyta</taxon>
        <taxon>Bryophyta</taxon>
        <taxon>Sphagnophytina</taxon>
        <taxon>Sphagnopsida</taxon>
        <taxon>Sphagnales</taxon>
        <taxon>Sphagnaceae</taxon>
        <taxon>Sphagnum</taxon>
    </lineage>
</organism>
<sequence length="737" mass="85180">MQIHEVDPNARIEGFVRRFDLPNWRDVETNLYLTLSRATDLAPPEPKRPPYVDPYDDPYPLYRKVPGNPNSPPPIITTPHVIEKNLGYVDPKPMTGMVQNVLREYREHPNYILTAHAREYQEAMACFQLRSAVVQWPDKHGANMAEEDYKKLVTIAAKHLTLEDCPAQETVQLQITAQAAFHLATLEMTNNNRKRQESLDNIMELIVATKVVDIRKYYETAEVLRERVVHYLKEYSKHMEEEPSFSVDNKTEGVMEAELNAALESVFPRKGFLYWMDLANNEKVLQLEELAEVVVGIRIFNKYLGKGGHTLQLPFESYQSEAIELADEVQDALVKVTENIHGYSLGIATYMHEMGTNHMFIKRLRDELAYQYQAAIYLQPFNRFLYERHGVVSDLLEKCDQHLDAIVEIIGDYECIPGDMVFPKLRAVGAVQNAIAQELQSLRAHIKAAAPLIAMTMKPFYKPSPITERKLAIKQKNFQFLPRDPPFEDENEYQEAAERGCCKPVHITGARLCDIMRDGDPLEYGGFCAVCFVRQRGVLWRGDPSIGLVQTEDKKLYSFGDDISLQRFMNAPCKYIADVANLVKEMPQYVHIMNLEFSPAFSYLSIPKIVETELVTEGIPKEFATQTDTHPWICVWDREKLHKRKLELENKKTHCTQTDLSHFRRDNFSQTWLPKEKWTNTGISRYTDMPRHVKVLHNLRGDMHTRMHTCKAKYEHTSFYNPFKVVPPFKLITAPYC</sequence>
<keyword evidence="8" id="KW-0966">Cell projection</keyword>
<evidence type="ECO:0000256" key="3">
    <source>
        <dbReference type="ARBA" id="ARBA00021602"/>
    </source>
</evidence>
<evidence type="ECO:0000256" key="5">
    <source>
        <dbReference type="ARBA" id="ARBA00022794"/>
    </source>
</evidence>
<comment type="subcellular location">
    <subcellularLocation>
        <location evidence="1">Cytoplasm</location>
        <location evidence="1">Cytoskeleton</location>
        <location evidence="1">Cilium axoneme</location>
    </subcellularLocation>
</comment>
<evidence type="ECO:0000256" key="4">
    <source>
        <dbReference type="ARBA" id="ARBA00022490"/>
    </source>
</evidence>
<protein>
    <recommendedName>
        <fullName evidence="3">Cilia- and flagella-associated protein 206</fullName>
    </recommendedName>
</protein>
<evidence type="ECO:0000313" key="10">
    <source>
        <dbReference type="Proteomes" id="UP001497512"/>
    </source>
</evidence>
<evidence type="ECO:0000256" key="8">
    <source>
        <dbReference type="ARBA" id="ARBA00023273"/>
    </source>
</evidence>
<keyword evidence="4" id="KW-0963">Cytoplasm</keyword>
<dbReference type="PANTHER" id="PTHR21442">
    <property type="entry name" value="CILIA- AND FLAGELLA-ASSOCIATED PROTEIN 206"/>
    <property type="match status" value="1"/>
</dbReference>
<keyword evidence="5" id="KW-0970">Cilium biogenesis/degradation</keyword>
<proteinExistence type="inferred from homology"/>
<dbReference type="PANTHER" id="PTHR21442:SF0">
    <property type="entry name" value="CILIA- AND FLAGELLA-ASSOCIATED PROTEIN 206"/>
    <property type="match status" value="1"/>
</dbReference>
<keyword evidence="6" id="KW-0969">Cilium</keyword>
<keyword evidence="7" id="KW-0206">Cytoskeleton</keyword>
<reference evidence="9" key="1">
    <citation type="submission" date="2024-02" db="EMBL/GenBank/DDBJ databases">
        <authorList>
            <consortium name="ELIXIR-Norway"/>
            <consortium name="Elixir Norway"/>
        </authorList>
    </citation>
    <scope>NUCLEOTIDE SEQUENCE</scope>
</reference>
<comment type="similarity">
    <text evidence="2">Belongs to the CFAP206 family.</text>
</comment>
<dbReference type="EMBL" id="OZ019894">
    <property type="protein sequence ID" value="CAK9215885.1"/>
    <property type="molecule type" value="Genomic_DNA"/>
</dbReference>
<dbReference type="Pfam" id="PF12018">
    <property type="entry name" value="FAP206"/>
    <property type="match status" value="1"/>
</dbReference>
<evidence type="ECO:0000313" key="9">
    <source>
        <dbReference type="EMBL" id="CAK9215885.1"/>
    </source>
</evidence>
<gene>
    <name evidence="9" type="ORF">CSSPTR1EN2_LOCUS13034</name>
</gene>
<evidence type="ECO:0000256" key="1">
    <source>
        <dbReference type="ARBA" id="ARBA00004430"/>
    </source>
</evidence>
<dbReference type="InterPro" id="IPR021897">
    <property type="entry name" value="FAP206"/>
</dbReference>
<dbReference type="Proteomes" id="UP001497512">
    <property type="component" value="Chromosome 2"/>
</dbReference>
<evidence type="ECO:0000256" key="6">
    <source>
        <dbReference type="ARBA" id="ARBA00023069"/>
    </source>
</evidence>
<keyword evidence="10" id="KW-1185">Reference proteome</keyword>
<evidence type="ECO:0000256" key="7">
    <source>
        <dbReference type="ARBA" id="ARBA00023212"/>
    </source>
</evidence>
<evidence type="ECO:0000256" key="2">
    <source>
        <dbReference type="ARBA" id="ARBA00010500"/>
    </source>
</evidence>
<name>A0ABP0UAG6_9BRYO</name>